<evidence type="ECO:0000256" key="5">
    <source>
        <dbReference type="SAM" id="MobiDB-lite"/>
    </source>
</evidence>
<protein>
    <submittedName>
        <fullName evidence="9">E3 UFM1-protein ligase 1</fullName>
    </submittedName>
</protein>
<feature type="domain" description="E3 UFM1-protein ligase 1-like N-terminal" evidence="6">
    <location>
        <begin position="23"/>
        <end position="282"/>
    </location>
</feature>
<evidence type="ECO:0000259" key="7">
    <source>
        <dbReference type="Pfam" id="PF23659"/>
    </source>
</evidence>
<evidence type="ECO:0000256" key="1">
    <source>
        <dbReference type="ARBA" id="ARBA00010789"/>
    </source>
</evidence>
<dbReference type="PANTHER" id="PTHR31057:SF0">
    <property type="entry name" value="E3 UFM1-PROTEIN LIGASE 1"/>
    <property type="match status" value="1"/>
</dbReference>
<dbReference type="Pfam" id="PF25041">
    <property type="entry name" value="UFL1_C"/>
    <property type="match status" value="1"/>
</dbReference>
<dbReference type="AlphaFoldDB" id="A0AAD4DJY4"/>
<organism evidence="9 10">
    <name type="scientific">Linnemannia exigua</name>
    <dbReference type="NCBI Taxonomy" id="604196"/>
    <lineage>
        <taxon>Eukaryota</taxon>
        <taxon>Fungi</taxon>
        <taxon>Fungi incertae sedis</taxon>
        <taxon>Mucoromycota</taxon>
        <taxon>Mortierellomycotina</taxon>
        <taxon>Mortierellomycetes</taxon>
        <taxon>Mortierellales</taxon>
        <taxon>Mortierellaceae</taxon>
        <taxon>Linnemannia</taxon>
    </lineage>
</organism>
<keyword evidence="3" id="KW-0833">Ubl conjugation pathway</keyword>
<dbReference type="GO" id="GO:0034976">
    <property type="term" value="P:response to endoplasmic reticulum stress"/>
    <property type="evidence" value="ECO:0007669"/>
    <property type="project" value="TreeGrafter"/>
</dbReference>
<dbReference type="PANTHER" id="PTHR31057">
    <property type="entry name" value="E3 UFM1-PROTEIN LIGASE 1"/>
    <property type="match status" value="1"/>
</dbReference>
<dbReference type="Pfam" id="PF23659">
    <property type="entry name" value="UFL1"/>
    <property type="match status" value="1"/>
</dbReference>
<feature type="domain" description="E3 UFM1-protein ligase-like C-terminal" evidence="8">
    <location>
        <begin position="763"/>
        <end position="807"/>
    </location>
</feature>
<feature type="region of interest" description="Disordered" evidence="5">
    <location>
        <begin position="348"/>
        <end position="369"/>
    </location>
</feature>
<accession>A0AAD4DJY4</accession>
<dbReference type="Proteomes" id="UP001194580">
    <property type="component" value="Unassembled WGS sequence"/>
</dbReference>
<dbReference type="InterPro" id="IPR056580">
    <property type="entry name" value="Ufl1_dom"/>
</dbReference>
<dbReference type="GO" id="GO:0032434">
    <property type="term" value="P:regulation of proteasomal ubiquitin-dependent protein catabolic process"/>
    <property type="evidence" value="ECO:0007669"/>
    <property type="project" value="TreeGrafter"/>
</dbReference>
<dbReference type="Pfam" id="PF25870">
    <property type="entry name" value="WHD_UFL1_5th"/>
    <property type="match status" value="1"/>
</dbReference>
<proteinExistence type="inferred from homology"/>
<name>A0AAD4DJY4_9FUNG</name>
<feature type="region of interest" description="Disordered" evidence="5">
    <location>
        <begin position="455"/>
        <end position="486"/>
    </location>
</feature>
<comment type="similarity">
    <text evidence="1">Belongs to the UFL1 family.</text>
</comment>
<comment type="caution">
    <text evidence="9">The sequence shown here is derived from an EMBL/GenBank/DDBJ whole genome shotgun (WGS) entry which is preliminary data.</text>
</comment>
<feature type="compositionally biased region" description="Polar residues" evidence="5">
    <location>
        <begin position="360"/>
        <end position="369"/>
    </location>
</feature>
<keyword evidence="10" id="KW-1185">Reference proteome</keyword>
<evidence type="ECO:0000313" key="10">
    <source>
        <dbReference type="Proteomes" id="UP001194580"/>
    </source>
</evidence>
<evidence type="ECO:0000259" key="8">
    <source>
        <dbReference type="Pfam" id="PF25041"/>
    </source>
</evidence>
<sequence length="870" mass="96690">MTTTIWKTLFGQADNPDDLRGQDTLSEEACGDLIHSLARLGYLSNIATSLDGKAFITLDQLDSEILSELDKRNGRVSVLDLPRTLNANSSDIQDRIQGLIRSRPGRIFHIQDEVVKLEYFQDMTTQMNEELSQRGFITALEISRKYKFGIDFVRQFLKDRVGSTIPGLWDTVDRGLVIAPWFYEQEKASLLNTLHQLKEPTSLATLKAKHVVQEQLMYGLCDTLAKDTGLPGTFKGVGEQGTFVPQPYEQQQTDWIETFFKDNGFIELDAVKKRGVVDPKAYMQTNHPTVLILETHAVKESIWSIIDASVEDTIANLSWIDIKPLVPSPLTKEDISRLLQQLPSLKEPTSRIPVAPEQDPSLTGLNGGSPQESLVIQDSIVVTSGQFQKCLLRMGPLLNRKAKALLSWRLSFGGNANKDDFADGQEDADDFFPSTLSSSNDTASLRALLDQASSVVSDGSGQGSKKNKKGKQTQQQQQGAKANGKKQLRDFLTIQDIKEEIREMEPDFDSALVNATAGILYNDLLQNLKDRNRSMILRAQEEEEEGGEEEHDAANEEQAKATHEAVWSSSAVSEIQSLSKRIQLSSRGIDVFEDGTVKNSLSKYLLQSLCIELLDLTTLFLAVTTASTPSTTPGPSKTAEATRDHLQAAYTEHQRNQTESNSTEGKGPFLLPSEDTAILQSEFIPKTQVDLLKKLRKLTAGSGKQKSLLEYLDIWSGVVHNSSGDNNGLGKVDTTNANDSLKLSEHLEELYRVLVGIEPHSGSAALMLHIVTLIVFQKWTGRMLHASGKYVPRILRQLRSTIEKREQGQEQELQVGHAPSTQLSLLEKMLEQVLTNLKQPQDEESEAGSEQEAKQLWQSVHDLGIELTKQ</sequence>
<dbReference type="GO" id="GO:0016874">
    <property type="term" value="F:ligase activity"/>
    <property type="evidence" value="ECO:0007669"/>
    <property type="project" value="UniProtKB-KW"/>
</dbReference>
<dbReference type="InterPro" id="IPR018611">
    <property type="entry name" value="Ufl1"/>
</dbReference>
<feature type="compositionally biased region" description="Low complexity" evidence="5">
    <location>
        <begin position="472"/>
        <end position="482"/>
    </location>
</feature>
<dbReference type="GO" id="GO:1990592">
    <property type="term" value="P:protein K69-linked ufmylation"/>
    <property type="evidence" value="ECO:0007669"/>
    <property type="project" value="TreeGrafter"/>
</dbReference>
<evidence type="ECO:0000256" key="3">
    <source>
        <dbReference type="ARBA" id="ARBA00022786"/>
    </source>
</evidence>
<keyword evidence="4" id="KW-0175">Coiled coil</keyword>
<dbReference type="GO" id="GO:0005789">
    <property type="term" value="C:endoplasmic reticulum membrane"/>
    <property type="evidence" value="ECO:0007669"/>
    <property type="project" value="TreeGrafter"/>
</dbReference>
<keyword evidence="9" id="KW-0436">Ligase</keyword>
<dbReference type="GO" id="GO:0061666">
    <property type="term" value="F:UFM1 ligase activity"/>
    <property type="evidence" value="ECO:0007669"/>
    <property type="project" value="InterPro"/>
</dbReference>
<evidence type="ECO:0000256" key="4">
    <source>
        <dbReference type="SAM" id="Coils"/>
    </source>
</evidence>
<reference evidence="9" key="1">
    <citation type="journal article" date="2020" name="Fungal Divers.">
        <title>Resolving the Mortierellaceae phylogeny through synthesis of multi-gene phylogenetics and phylogenomics.</title>
        <authorList>
            <person name="Vandepol N."/>
            <person name="Liber J."/>
            <person name="Desiro A."/>
            <person name="Na H."/>
            <person name="Kennedy M."/>
            <person name="Barry K."/>
            <person name="Grigoriev I.V."/>
            <person name="Miller A.N."/>
            <person name="O'Donnell K."/>
            <person name="Stajich J.E."/>
            <person name="Bonito G."/>
        </authorList>
    </citation>
    <scope>NUCLEOTIDE SEQUENCE</scope>
    <source>
        <strain evidence="9">NRRL 28262</strain>
    </source>
</reference>
<feature type="coiled-coil region" evidence="4">
    <location>
        <begin position="525"/>
        <end position="557"/>
    </location>
</feature>
<evidence type="ECO:0000259" key="6">
    <source>
        <dbReference type="Pfam" id="PF09743"/>
    </source>
</evidence>
<dbReference type="EMBL" id="JAAAIL010000082">
    <property type="protein sequence ID" value="KAG0280135.1"/>
    <property type="molecule type" value="Genomic_DNA"/>
</dbReference>
<feature type="domain" description="E3 UFM1-protein ligase 1-like" evidence="7">
    <location>
        <begin position="573"/>
        <end position="650"/>
    </location>
</feature>
<dbReference type="Pfam" id="PF09743">
    <property type="entry name" value="E3_UFM1_ligase"/>
    <property type="match status" value="1"/>
</dbReference>
<dbReference type="InterPro" id="IPR056761">
    <property type="entry name" value="Ufl1-like_C"/>
</dbReference>
<gene>
    <name evidence="9" type="primary">UFL1</name>
    <name evidence="9" type="ORF">BGZ95_011210</name>
</gene>
<evidence type="ECO:0000313" key="9">
    <source>
        <dbReference type="EMBL" id="KAG0280135.1"/>
    </source>
</evidence>
<evidence type="ECO:0000256" key="2">
    <source>
        <dbReference type="ARBA" id="ARBA00022679"/>
    </source>
</evidence>
<keyword evidence="2" id="KW-0808">Transferase</keyword>
<dbReference type="InterPro" id="IPR056579">
    <property type="entry name" value="Ufl1_N"/>
</dbReference>